<name>A0A1J1IA44_9DIPT</name>
<reference evidence="1 2" key="1">
    <citation type="submission" date="2015-04" db="EMBL/GenBank/DDBJ databases">
        <authorList>
            <person name="Syromyatnikov M.Y."/>
            <person name="Popov V.N."/>
        </authorList>
    </citation>
    <scope>NUCLEOTIDE SEQUENCE [LARGE SCALE GENOMIC DNA]</scope>
</reference>
<sequence>MTYEKKLQNALRNNFFKHTLYLNLISVTRATNESNGKVLVENTQELKFLFKFLAILRNQSLLVPQLLPILGKPYLKVQEVSVKAQALHAIISFEFCGRHESNDKNLHI</sequence>
<gene>
    <name evidence="1" type="ORF">CLUMA_CG009281</name>
</gene>
<protein>
    <submittedName>
        <fullName evidence="1">CLUMA_CG009281, isoform A</fullName>
    </submittedName>
</protein>
<dbReference type="EMBL" id="CVRI01000043">
    <property type="protein sequence ID" value="CRK95830.1"/>
    <property type="molecule type" value="Genomic_DNA"/>
</dbReference>
<dbReference type="AlphaFoldDB" id="A0A1J1IA44"/>
<dbReference type="Proteomes" id="UP000183832">
    <property type="component" value="Unassembled WGS sequence"/>
</dbReference>
<accession>A0A1J1IA44</accession>
<evidence type="ECO:0000313" key="2">
    <source>
        <dbReference type="Proteomes" id="UP000183832"/>
    </source>
</evidence>
<keyword evidence="2" id="KW-1185">Reference proteome</keyword>
<evidence type="ECO:0000313" key="1">
    <source>
        <dbReference type="EMBL" id="CRK95830.1"/>
    </source>
</evidence>
<proteinExistence type="predicted"/>
<organism evidence="1 2">
    <name type="scientific">Clunio marinus</name>
    <dbReference type="NCBI Taxonomy" id="568069"/>
    <lineage>
        <taxon>Eukaryota</taxon>
        <taxon>Metazoa</taxon>
        <taxon>Ecdysozoa</taxon>
        <taxon>Arthropoda</taxon>
        <taxon>Hexapoda</taxon>
        <taxon>Insecta</taxon>
        <taxon>Pterygota</taxon>
        <taxon>Neoptera</taxon>
        <taxon>Endopterygota</taxon>
        <taxon>Diptera</taxon>
        <taxon>Nematocera</taxon>
        <taxon>Chironomoidea</taxon>
        <taxon>Chironomidae</taxon>
        <taxon>Clunio</taxon>
    </lineage>
</organism>